<keyword evidence="1" id="KW-0812">Transmembrane</keyword>
<dbReference type="Proteomes" id="UP000585721">
    <property type="component" value="Unassembled WGS sequence"/>
</dbReference>
<sequence length="439" mass="50306">MNIFNNRELSIIIWAIAVLMYIVIFKRKTSIISSFIDVLKAFFHIKIITVVSAFLLYVIAIVLICQEFYLWDSSQWKNTILWVAFVGTPLLFKLEKIRAKPAILKDVIIDNIKVLGVFEFIFGLYSFPLAIELIAQPALFIIATISVIAGKNDEFHLIKKICDNILVIFGLSLSVFTIYKLATDFSSVENISTLYDFSTPLLLSILCTPIVLLVMIYSFYETIFIRLNLAIPNKKLNTLAKIYSILIFNINIKLLDRWSHHVSLDKINTHRQLIETIKHIFHVRHAEKNPAEVPPSEGWSPYKAKDFLIDSGITTGFYNKSFDCWHASSTLITYTDDIMPDNIAYYVEGTDTTAKELKIKINVNNNNRSDLAMEKLNYLANMLSIKSLNRPISSSIENAILNMKNNSELIGNKRISLEFNSWLNHPQNGFDIRFIIESI</sequence>
<organism evidence="2 3">
    <name type="scientific">Tolumonas osonensis</name>
    <dbReference type="NCBI Taxonomy" id="675874"/>
    <lineage>
        <taxon>Bacteria</taxon>
        <taxon>Pseudomonadati</taxon>
        <taxon>Pseudomonadota</taxon>
        <taxon>Gammaproteobacteria</taxon>
        <taxon>Aeromonadales</taxon>
        <taxon>Aeromonadaceae</taxon>
        <taxon>Tolumonas</taxon>
    </lineage>
</organism>
<dbReference type="EMBL" id="JACHGR010000027">
    <property type="protein sequence ID" value="MBB6057164.1"/>
    <property type="molecule type" value="Genomic_DNA"/>
</dbReference>
<comment type="caution">
    <text evidence="2">The sequence shown here is derived from an EMBL/GenBank/DDBJ whole genome shotgun (WGS) entry which is preliminary data.</text>
</comment>
<keyword evidence="3" id="KW-1185">Reference proteome</keyword>
<dbReference type="AlphaFoldDB" id="A0A841GDF7"/>
<keyword evidence="1" id="KW-1133">Transmembrane helix</keyword>
<protein>
    <submittedName>
        <fullName evidence="2">Uncharacterized protein</fullName>
    </submittedName>
</protein>
<evidence type="ECO:0000256" key="1">
    <source>
        <dbReference type="SAM" id="Phobius"/>
    </source>
</evidence>
<proteinExistence type="predicted"/>
<evidence type="ECO:0000313" key="3">
    <source>
        <dbReference type="Proteomes" id="UP000585721"/>
    </source>
</evidence>
<feature type="transmembrane region" description="Helical" evidence="1">
    <location>
        <begin position="161"/>
        <end position="181"/>
    </location>
</feature>
<reference evidence="2 3" key="1">
    <citation type="submission" date="2020-08" db="EMBL/GenBank/DDBJ databases">
        <title>Genomic Encyclopedia of Type Strains, Phase IV (KMG-IV): sequencing the most valuable type-strain genomes for metagenomic binning, comparative biology and taxonomic classification.</title>
        <authorList>
            <person name="Goeker M."/>
        </authorList>
    </citation>
    <scope>NUCLEOTIDE SEQUENCE [LARGE SCALE GENOMIC DNA]</scope>
    <source>
        <strain evidence="2 3">DSM 22975</strain>
    </source>
</reference>
<accession>A0A841GDF7</accession>
<keyword evidence="1" id="KW-0472">Membrane</keyword>
<feature type="transmembrane region" description="Helical" evidence="1">
    <location>
        <begin position="45"/>
        <end position="64"/>
    </location>
</feature>
<evidence type="ECO:0000313" key="2">
    <source>
        <dbReference type="EMBL" id="MBB6057164.1"/>
    </source>
</evidence>
<feature type="transmembrane region" description="Helical" evidence="1">
    <location>
        <begin position="201"/>
        <end position="220"/>
    </location>
</feature>
<dbReference type="RefSeq" id="WP_188027821.1">
    <property type="nucleotide sequence ID" value="NZ_JACHGR010000027.1"/>
</dbReference>
<gene>
    <name evidence="2" type="ORF">HNR75_003118</name>
</gene>
<feature type="transmembrane region" description="Helical" evidence="1">
    <location>
        <begin position="6"/>
        <end position="24"/>
    </location>
</feature>
<feature type="transmembrane region" description="Helical" evidence="1">
    <location>
        <begin position="133"/>
        <end position="149"/>
    </location>
</feature>
<name>A0A841GDF7_9GAMM</name>